<comment type="caution">
    <text evidence="2">The sequence shown here is derived from an EMBL/GenBank/DDBJ whole genome shotgun (WGS) entry which is preliminary data.</text>
</comment>
<dbReference type="OrthoDB" id="414666at2759"/>
<dbReference type="Proteomes" id="UP000801492">
    <property type="component" value="Unassembled WGS sequence"/>
</dbReference>
<feature type="compositionally biased region" description="Basic and acidic residues" evidence="1">
    <location>
        <begin position="96"/>
        <end position="108"/>
    </location>
</feature>
<feature type="region of interest" description="Disordered" evidence="1">
    <location>
        <begin position="80"/>
        <end position="108"/>
    </location>
</feature>
<dbReference type="AlphaFoldDB" id="A0A8K0GG22"/>
<reference evidence="2" key="1">
    <citation type="submission" date="2019-08" db="EMBL/GenBank/DDBJ databases">
        <title>The genome of the North American firefly Photinus pyralis.</title>
        <authorList>
            <consortium name="Photinus pyralis genome working group"/>
            <person name="Fallon T.R."/>
            <person name="Sander Lower S.E."/>
            <person name="Weng J.-K."/>
        </authorList>
    </citation>
    <scope>NUCLEOTIDE SEQUENCE</scope>
    <source>
        <strain evidence="2">TRF0915ILg1</strain>
        <tissue evidence="2">Whole body</tissue>
    </source>
</reference>
<organism evidence="2 3">
    <name type="scientific">Ignelater luminosus</name>
    <name type="common">Cucubano</name>
    <name type="synonym">Pyrophorus luminosus</name>
    <dbReference type="NCBI Taxonomy" id="2038154"/>
    <lineage>
        <taxon>Eukaryota</taxon>
        <taxon>Metazoa</taxon>
        <taxon>Ecdysozoa</taxon>
        <taxon>Arthropoda</taxon>
        <taxon>Hexapoda</taxon>
        <taxon>Insecta</taxon>
        <taxon>Pterygota</taxon>
        <taxon>Neoptera</taxon>
        <taxon>Endopterygota</taxon>
        <taxon>Coleoptera</taxon>
        <taxon>Polyphaga</taxon>
        <taxon>Elateriformia</taxon>
        <taxon>Elateroidea</taxon>
        <taxon>Elateridae</taxon>
        <taxon>Agrypninae</taxon>
        <taxon>Pyrophorini</taxon>
        <taxon>Ignelater</taxon>
    </lineage>
</organism>
<evidence type="ECO:0000313" key="2">
    <source>
        <dbReference type="EMBL" id="KAF2900417.1"/>
    </source>
</evidence>
<evidence type="ECO:0000313" key="3">
    <source>
        <dbReference type="Proteomes" id="UP000801492"/>
    </source>
</evidence>
<feature type="region of interest" description="Disordered" evidence="1">
    <location>
        <begin position="1"/>
        <end position="37"/>
    </location>
</feature>
<gene>
    <name evidence="2" type="ORF">ILUMI_05769</name>
</gene>
<feature type="compositionally biased region" description="Low complexity" evidence="1">
    <location>
        <begin position="1"/>
        <end position="14"/>
    </location>
</feature>
<keyword evidence="3" id="KW-1185">Reference proteome</keyword>
<proteinExistence type="predicted"/>
<evidence type="ECO:0000256" key="1">
    <source>
        <dbReference type="SAM" id="MobiDB-lite"/>
    </source>
</evidence>
<feature type="compositionally biased region" description="Basic and acidic residues" evidence="1">
    <location>
        <begin position="22"/>
        <end position="35"/>
    </location>
</feature>
<dbReference type="EMBL" id="VTPC01002206">
    <property type="protein sequence ID" value="KAF2900417.1"/>
    <property type="molecule type" value="Genomic_DNA"/>
</dbReference>
<sequence>MEKTHTTGTQQTKGYIRRRNRAKEVGKEAKQKRPIEFGLKGNKRKEIRVVMDENNQIKVSEEDTMKVWETFYSKKFEQKANMGDPGVEQEINNEQQSKEKEQLEGITREEIEEAVGKIKIGKASGEDNMEPELIKKMGKEGIKF</sequence>
<name>A0A8K0GG22_IGNLU</name>
<protein>
    <submittedName>
        <fullName evidence="2">Uncharacterized protein</fullName>
    </submittedName>
</protein>
<accession>A0A8K0GG22</accession>